<feature type="compositionally biased region" description="Low complexity" evidence="1">
    <location>
        <begin position="133"/>
        <end position="150"/>
    </location>
</feature>
<feature type="region of interest" description="Disordered" evidence="1">
    <location>
        <begin position="133"/>
        <end position="190"/>
    </location>
</feature>
<feature type="domain" description="PH" evidence="2">
    <location>
        <begin position="1"/>
        <end position="102"/>
    </location>
</feature>
<dbReference type="SUPFAM" id="SSF50729">
    <property type="entry name" value="PH domain-like"/>
    <property type="match status" value="1"/>
</dbReference>
<name>A0A1X2GXI3_9FUNG</name>
<feature type="region of interest" description="Disordered" evidence="1">
    <location>
        <begin position="225"/>
        <end position="295"/>
    </location>
</feature>
<dbReference type="EMBL" id="MCGT01000001">
    <property type="protein sequence ID" value="ORX62732.1"/>
    <property type="molecule type" value="Genomic_DNA"/>
</dbReference>
<feature type="compositionally biased region" description="Pro residues" evidence="1">
    <location>
        <begin position="232"/>
        <end position="246"/>
    </location>
</feature>
<dbReference type="OrthoDB" id="185175at2759"/>
<dbReference type="CDD" id="cd00821">
    <property type="entry name" value="PH"/>
    <property type="match status" value="1"/>
</dbReference>
<feature type="compositionally biased region" description="Pro residues" evidence="1">
    <location>
        <begin position="277"/>
        <end position="295"/>
    </location>
</feature>
<keyword evidence="4" id="KW-1185">Reference proteome</keyword>
<evidence type="ECO:0000313" key="3">
    <source>
        <dbReference type="EMBL" id="ORX62732.1"/>
    </source>
</evidence>
<dbReference type="Pfam" id="PF00169">
    <property type="entry name" value="PH"/>
    <property type="match status" value="1"/>
</dbReference>
<dbReference type="AlphaFoldDB" id="A0A1X2GXI3"/>
<dbReference type="PROSITE" id="PS50003">
    <property type="entry name" value="PH_DOMAIN"/>
    <property type="match status" value="1"/>
</dbReference>
<evidence type="ECO:0000313" key="4">
    <source>
        <dbReference type="Proteomes" id="UP000242146"/>
    </source>
</evidence>
<proteinExistence type="predicted"/>
<feature type="compositionally biased region" description="Low complexity" evidence="1">
    <location>
        <begin position="175"/>
        <end position="186"/>
    </location>
</feature>
<feature type="compositionally biased region" description="Polar residues" evidence="1">
    <location>
        <begin position="151"/>
        <end position="174"/>
    </location>
</feature>
<organism evidence="3 4">
    <name type="scientific">Hesseltinella vesiculosa</name>
    <dbReference type="NCBI Taxonomy" id="101127"/>
    <lineage>
        <taxon>Eukaryota</taxon>
        <taxon>Fungi</taxon>
        <taxon>Fungi incertae sedis</taxon>
        <taxon>Mucoromycota</taxon>
        <taxon>Mucoromycotina</taxon>
        <taxon>Mucoromycetes</taxon>
        <taxon>Mucorales</taxon>
        <taxon>Cunninghamellaceae</taxon>
        <taxon>Hesseltinella</taxon>
    </lineage>
</organism>
<dbReference type="InterPro" id="IPR011993">
    <property type="entry name" value="PH-like_dom_sf"/>
</dbReference>
<sequence length="295" mass="32850">MRGYLTKHIPPTFSFTKTRKRRYFVLADRFLYAFKTDQPQARYREFLELTAETQAFVTDHLNGVLYCIEVRKPSLESNPWYLQADDAASMKVWLERIKKTIQYMADHPNDPTAIQKDKLALLLSDDLLTNGDNNSLHGSSSSSSVNGHVSTPTPRSSQPEIDTSLWRQSDATHWSGSSDPSSTLSSNGMYTSPPMSPVAMCHSFTAPSLRSPTTMLPPDGEYYAQQQLQSTSPPPFTKSPPPPLPLQQPTYFPTPHHSTPTHSRPGSIRSYSRLPAELPPALPPPTSSLPPVPPM</sequence>
<dbReference type="SMART" id="SM00233">
    <property type="entry name" value="PH"/>
    <property type="match status" value="1"/>
</dbReference>
<dbReference type="STRING" id="101127.A0A1X2GXI3"/>
<comment type="caution">
    <text evidence="3">The sequence shown here is derived from an EMBL/GenBank/DDBJ whole genome shotgun (WGS) entry which is preliminary data.</text>
</comment>
<reference evidence="3 4" key="1">
    <citation type="submission" date="2016-07" db="EMBL/GenBank/DDBJ databases">
        <title>Pervasive Adenine N6-methylation of Active Genes in Fungi.</title>
        <authorList>
            <consortium name="DOE Joint Genome Institute"/>
            <person name="Mondo S.J."/>
            <person name="Dannebaum R.O."/>
            <person name="Kuo R.C."/>
            <person name="Labutti K."/>
            <person name="Haridas S."/>
            <person name="Kuo A."/>
            <person name="Salamov A."/>
            <person name="Ahrendt S.R."/>
            <person name="Lipzen A."/>
            <person name="Sullivan W."/>
            <person name="Andreopoulos W.B."/>
            <person name="Clum A."/>
            <person name="Lindquist E."/>
            <person name="Daum C."/>
            <person name="Ramamoorthy G.K."/>
            <person name="Gryganskyi A."/>
            <person name="Culley D."/>
            <person name="Magnuson J.K."/>
            <person name="James T.Y."/>
            <person name="O'Malley M.A."/>
            <person name="Stajich J.E."/>
            <person name="Spatafora J.W."/>
            <person name="Visel A."/>
            <person name="Grigoriev I.V."/>
        </authorList>
    </citation>
    <scope>NUCLEOTIDE SEQUENCE [LARGE SCALE GENOMIC DNA]</scope>
    <source>
        <strain evidence="3 4">NRRL 3301</strain>
    </source>
</reference>
<protein>
    <recommendedName>
        <fullName evidence="2">PH domain-containing protein</fullName>
    </recommendedName>
</protein>
<evidence type="ECO:0000259" key="2">
    <source>
        <dbReference type="PROSITE" id="PS50003"/>
    </source>
</evidence>
<accession>A0A1X2GXI3</accession>
<dbReference type="InterPro" id="IPR001849">
    <property type="entry name" value="PH_domain"/>
</dbReference>
<dbReference type="Proteomes" id="UP000242146">
    <property type="component" value="Unassembled WGS sequence"/>
</dbReference>
<evidence type="ECO:0000256" key="1">
    <source>
        <dbReference type="SAM" id="MobiDB-lite"/>
    </source>
</evidence>
<gene>
    <name evidence="3" type="ORF">DM01DRAFT_1330863</name>
</gene>
<dbReference type="Gene3D" id="2.30.29.30">
    <property type="entry name" value="Pleckstrin-homology domain (PH domain)/Phosphotyrosine-binding domain (PTB)"/>
    <property type="match status" value="1"/>
</dbReference>